<keyword evidence="3" id="KW-1185">Reference proteome</keyword>
<feature type="transmembrane region" description="Helical" evidence="1">
    <location>
        <begin position="228"/>
        <end position="246"/>
    </location>
</feature>
<dbReference type="InterPro" id="IPR021560">
    <property type="entry name" value="DUF3021"/>
</dbReference>
<dbReference type="Proteomes" id="UP001440599">
    <property type="component" value="Unassembled WGS sequence"/>
</dbReference>
<keyword evidence="1" id="KW-1133">Transmembrane helix</keyword>
<feature type="transmembrane region" description="Helical" evidence="1">
    <location>
        <begin position="97"/>
        <end position="118"/>
    </location>
</feature>
<accession>A0ABV1EQR0</accession>
<gene>
    <name evidence="2" type="ORF">WMO45_10380</name>
</gene>
<dbReference type="Pfam" id="PF11457">
    <property type="entry name" value="DUF3021"/>
    <property type="match status" value="1"/>
</dbReference>
<keyword evidence="1" id="KW-0472">Membrane</keyword>
<name>A0ABV1EQR0_9FIRM</name>
<protein>
    <submittedName>
        <fullName evidence="2">DUF3021 family protein</fullName>
    </submittedName>
</protein>
<reference evidence="2 3" key="1">
    <citation type="submission" date="2024-03" db="EMBL/GenBank/DDBJ databases">
        <title>Human intestinal bacterial collection.</title>
        <authorList>
            <person name="Pauvert C."/>
            <person name="Hitch T.C.A."/>
            <person name="Clavel T."/>
        </authorList>
    </citation>
    <scope>NUCLEOTIDE SEQUENCE [LARGE SCALE GENOMIC DNA]</scope>
    <source>
        <strain evidence="2 3">CLA-AP-H34</strain>
    </source>
</reference>
<feature type="transmembrane region" description="Helical" evidence="1">
    <location>
        <begin position="12"/>
        <end position="42"/>
    </location>
</feature>
<dbReference type="EMBL" id="JBBMFT010000006">
    <property type="protein sequence ID" value="MEQ2456931.1"/>
    <property type="molecule type" value="Genomic_DNA"/>
</dbReference>
<evidence type="ECO:0000256" key="1">
    <source>
        <dbReference type="SAM" id="Phobius"/>
    </source>
</evidence>
<feature type="transmembrane region" description="Helical" evidence="1">
    <location>
        <begin position="171"/>
        <end position="191"/>
    </location>
</feature>
<sequence>MTHRQKQWLVRILIGGLIGIAVLIPVGGLFNDLVSGGFLFFMGSLTHFRLVSYDLERLAGPAALAVQLGLYFLMGAVVGVSTLPFADDGATLVRRSLAHFAVTAGALALMVCLCGWNWGEPVVLLVYLVLLAGVYLLIWVARWVGWYAEVAVIREKLGLPPGPSPLKWKETLPYIPFALGLCLVLPALLRALDAPDVPVLSGILYPMLMAVGCFFSGMFLARRQGFCLLYPVLCGLFLIPTMFWLYNVSALPYAAVAFLAALIGEVPGLALKMARERKEE</sequence>
<proteinExistence type="predicted"/>
<keyword evidence="1" id="KW-0812">Transmembrane</keyword>
<feature type="transmembrane region" description="Helical" evidence="1">
    <location>
        <begin position="124"/>
        <end position="150"/>
    </location>
</feature>
<feature type="transmembrane region" description="Helical" evidence="1">
    <location>
        <begin position="203"/>
        <end position="221"/>
    </location>
</feature>
<feature type="transmembrane region" description="Helical" evidence="1">
    <location>
        <begin position="252"/>
        <end position="271"/>
    </location>
</feature>
<dbReference type="RefSeq" id="WP_349140677.1">
    <property type="nucleotide sequence ID" value="NZ_JBBMFT010000006.1"/>
</dbReference>
<feature type="transmembrane region" description="Helical" evidence="1">
    <location>
        <begin position="62"/>
        <end position="85"/>
    </location>
</feature>
<comment type="caution">
    <text evidence="2">The sequence shown here is derived from an EMBL/GenBank/DDBJ whole genome shotgun (WGS) entry which is preliminary data.</text>
</comment>
<evidence type="ECO:0000313" key="2">
    <source>
        <dbReference type="EMBL" id="MEQ2456931.1"/>
    </source>
</evidence>
<evidence type="ECO:0000313" key="3">
    <source>
        <dbReference type="Proteomes" id="UP001440599"/>
    </source>
</evidence>
<organism evidence="2 3">
    <name type="scientific">Flavonifractor hominis</name>
    <dbReference type="NCBI Taxonomy" id="3133178"/>
    <lineage>
        <taxon>Bacteria</taxon>
        <taxon>Bacillati</taxon>
        <taxon>Bacillota</taxon>
        <taxon>Clostridia</taxon>
        <taxon>Eubacteriales</taxon>
        <taxon>Oscillospiraceae</taxon>
        <taxon>Flavonifractor</taxon>
    </lineage>
</organism>